<dbReference type="Proteomes" id="UP000002748">
    <property type="component" value="Unassembled WGS sequence"/>
</dbReference>
<name>J6ESU8_TRIAS</name>
<proteinExistence type="predicted"/>
<evidence type="ECO:0000313" key="3">
    <source>
        <dbReference type="Proteomes" id="UP000002748"/>
    </source>
</evidence>
<reference evidence="2 3" key="1">
    <citation type="journal article" date="2012" name="Eukaryot. Cell">
        <title>Draft genome sequence of CBS 2479, the standard type strain of Trichosporon asahii.</title>
        <authorList>
            <person name="Yang R.Y."/>
            <person name="Li H.T."/>
            <person name="Zhu H."/>
            <person name="Zhou G.P."/>
            <person name="Wang M."/>
            <person name="Wang L."/>
        </authorList>
    </citation>
    <scope>NUCLEOTIDE SEQUENCE [LARGE SCALE GENOMIC DNA]</scope>
    <source>
        <strain evidence="3">ATCC 90039 / CBS 2479 / JCM 2466 / KCTC 7840 / NCYC 2677 / UAMH 7654</strain>
    </source>
</reference>
<dbReference type="HOGENOM" id="CLU_418080_0_0_1"/>
<feature type="region of interest" description="Disordered" evidence="1">
    <location>
        <begin position="687"/>
        <end position="709"/>
    </location>
</feature>
<accession>J6ESU8</accession>
<sequence>MSSTEERFELLERLNDYADGLGEGATSHSQFFVPSPLPDSVPLTATLKLYSRWPKKEDRLVDEWLPRLNAFRSIAQELEAREQCDRSANTECSTNSPIGVFYVWAVSCLKYDSRDPLTGLPFNLSDTGSLLKPTLLAHKIHKAPLDLGQLKKVPTQLSHFDDSRRNARVEAWGVNKFLRSYRLPAVEAFLDGLPSAGPRAPHWRDPARDVHVLSRLLGGVQAERAYDNRAEARCSSDTICRHTLHLSHIDFASLFDECGTMTERDVRKLEGVGRATGDVRRLWRDELRKWQMENDEHVVTVLKLNFSTRNLRTIPLKAGECARGEFEWAWRGELVQWQRKNDDNTRDVLRLNLATRNLRTLPWVHHHPIDLVFESNEYFRRKLGVTPGRQLTLFSFCQDQNRPERRPLERLDRKRHREIAIEPPFPTLNAAIDSALALERPPEAARRALVVPPRPVPAPRATRVITGPLNRLELQLRERERIAVREGRPQRQILLANVVEPAAAEPIAVEPVVAEPIAVEPVVAEPIAVEPVVAEPIAVEPVAAEPMSVEPVAAEPMFVEPAAAEPFVAEPIVAEPAQHAVAERVTVAPAAVAPAAVEPIGVTAGRVPAEAELPVVRPNVPVAGPGHVNRAFQEMSSIERRLRRADPDAEPAPLVTPVSALADSSYPQRLAWQLPAVQALAGIIKASAPAEEDDDEGGESFMGGRRAVS</sequence>
<evidence type="ECO:0000256" key="1">
    <source>
        <dbReference type="SAM" id="MobiDB-lite"/>
    </source>
</evidence>
<gene>
    <name evidence="2" type="ORF">A1Q1_03509</name>
</gene>
<evidence type="ECO:0000313" key="2">
    <source>
        <dbReference type="EMBL" id="EJT47614.1"/>
    </source>
</evidence>
<protein>
    <submittedName>
        <fullName evidence="2">Uncharacterized protein</fullName>
    </submittedName>
</protein>
<organism evidence="2 3">
    <name type="scientific">Trichosporon asahii var. asahii (strain ATCC 90039 / CBS 2479 / JCM 2466 / KCTC 7840 / NBRC 103889/ NCYC 2677 / UAMH 7654)</name>
    <name type="common">Yeast</name>
    <dbReference type="NCBI Taxonomy" id="1186058"/>
    <lineage>
        <taxon>Eukaryota</taxon>
        <taxon>Fungi</taxon>
        <taxon>Dikarya</taxon>
        <taxon>Basidiomycota</taxon>
        <taxon>Agaricomycotina</taxon>
        <taxon>Tremellomycetes</taxon>
        <taxon>Trichosporonales</taxon>
        <taxon>Trichosporonaceae</taxon>
        <taxon>Trichosporon</taxon>
    </lineage>
</organism>
<dbReference type="VEuPathDB" id="FungiDB:A1Q1_03509"/>
<dbReference type="AlphaFoldDB" id="J6ESU8"/>
<comment type="caution">
    <text evidence="2">The sequence shown here is derived from an EMBL/GenBank/DDBJ whole genome shotgun (WGS) entry which is preliminary data.</text>
</comment>
<dbReference type="GeneID" id="25987022"/>
<dbReference type="EMBL" id="ALBS01000234">
    <property type="protein sequence ID" value="EJT47614.1"/>
    <property type="molecule type" value="Genomic_DNA"/>
</dbReference>
<dbReference type="RefSeq" id="XP_014178782.1">
    <property type="nucleotide sequence ID" value="XM_014323307.1"/>
</dbReference>
<dbReference type="KEGG" id="tasa:A1Q1_03509"/>